<comment type="caution">
    <text evidence="1">The sequence shown here is derived from an EMBL/GenBank/DDBJ whole genome shotgun (WGS) entry which is preliminary data.</text>
</comment>
<evidence type="ECO:0000313" key="2">
    <source>
        <dbReference type="Proteomes" id="UP000585474"/>
    </source>
</evidence>
<keyword evidence="2" id="KW-1185">Reference proteome</keyword>
<dbReference type="EMBL" id="BJWL01000012">
    <property type="protein sequence ID" value="GFY97753.1"/>
    <property type="molecule type" value="Genomic_DNA"/>
</dbReference>
<organism evidence="1 2">
    <name type="scientific">Actinidia rufa</name>
    <dbReference type="NCBI Taxonomy" id="165716"/>
    <lineage>
        <taxon>Eukaryota</taxon>
        <taxon>Viridiplantae</taxon>
        <taxon>Streptophyta</taxon>
        <taxon>Embryophyta</taxon>
        <taxon>Tracheophyta</taxon>
        <taxon>Spermatophyta</taxon>
        <taxon>Magnoliopsida</taxon>
        <taxon>eudicotyledons</taxon>
        <taxon>Gunneridae</taxon>
        <taxon>Pentapetalae</taxon>
        <taxon>asterids</taxon>
        <taxon>Ericales</taxon>
        <taxon>Actinidiaceae</taxon>
        <taxon>Actinidia</taxon>
    </lineage>
</organism>
<name>A0A7J0FGN4_9ERIC</name>
<dbReference type="AlphaFoldDB" id="A0A7J0FGN4"/>
<gene>
    <name evidence="1" type="ORF">Acr_12g0002940</name>
</gene>
<proteinExistence type="predicted"/>
<sequence>MAAARDCAVLDYAGTVWDCAKWKLCGIAVSACSCAGRQHKYRDCWAANDRSYALVCTRQRLMRWAMRDRGCWCIGSAGILVVFEGYDCWFAGLRGAVQDCFVVGYFDNNGC</sequence>
<accession>A0A7J0FGN4</accession>
<dbReference type="Proteomes" id="UP000585474">
    <property type="component" value="Unassembled WGS sequence"/>
</dbReference>
<protein>
    <submittedName>
        <fullName evidence="1">Uncharacterized protein</fullName>
    </submittedName>
</protein>
<reference evidence="1 2" key="1">
    <citation type="submission" date="2019-07" db="EMBL/GenBank/DDBJ databases">
        <title>De Novo Assembly of kiwifruit Actinidia rufa.</title>
        <authorList>
            <person name="Sugita-Konishi S."/>
            <person name="Sato K."/>
            <person name="Mori E."/>
            <person name="Abe Y."/>
            <person name="Kisaki G."/>
            <person name="Hamano K."/>
            <person name="Suezawa K."/>
            <person name="Otani M."/>
            <person name="Fukuda T."/>
            <person name="Manabe T."/>
            <person name="Gomi K."/>
            <person name="Tabuchi M."/>
            <person name="Akimitsu K."/>
            <person name="Kataoka I."/>
        </authorList>
    </citation>
    <scope>NUCLEOTIDE SEQUENCE [LARGE SCALE GENOMIC DNA]</scope>
    <source>
        <strain evidence="2">cv. Fuchu</strain>
    </source>
</reference>
<dbReference type="PROSITE" id="PS51257">
    <property type="entry name" value="PROKAR_LIPOPROTEIN"/>
    <property type="match status" value="1"/>
</dbReference>
<evidence type="ECO:0000313" key="1">
    <source>
        <dbReference type="EMBL" id="GFY97753.1"/>
    </source>
</evidence>